<gene>
    <name evidence="1" type="ORF">KUK_0300</name>
</gene>
<proteinExistence type="predicted"/>
<accession>I7IY67</accession>
<name>I7IY67_9BURK</name>
<dbReference type="OrthoDB" id="6191410at2"/>
<evidence type="ECO:0000313" key="1">
    <source>
        <dbReference type="EMBL" id="CCG17616.1"/>
    </source>
</evidence>
<dbReference type="HOGENOM" id="CLU_1354052_0_0_4"/>
<sequence length="202" mass="22731">MTFEIKDLSSWLSTDGATLKIWEQSQLEDLLKNTFGYQSIQIGLSDHNYISQARTQNKFFVDIDYIENFQESDLVVLPHTLELVSNPKMIFQIASSLLSVHGIMVVIGFKTSFLTKFNKKSRGCPVSNDIKIPQSRIKKWAYELDLESKGILKNNIHNITAPSYFLALKHALVSPAMVGSALPKKKSIKSGLAVLNKEKNNV</sequence>
<organism evidence="1">
    <name type="scientific">Taylorella equigenitalis 14/56</name>
    <dbReference type="NCBI Taxonomy" id="1091497"/>
    <lineage>
        <taxon>Bacteria</taxon>
        <taxon>Pseudomonadati</taxon>
        <taxon>Pseudomonadota</taxon>
        <taxon>Betaproteobacteria</taxon>
        <taxon>Burkholderiales</taxon>
        <taxon>Alcaligenaceae</taxon>
        <taxon>Taylorella</taxon>
    </lineage>
</organism>
<dbReference type="RefSeq" id="WP_015555274.1">
    <property type="nucleotide sequence ID" value="NC_021036.1"/>
</dbReference>
<evidence type="ECO:0008006" key="2">
    <source>
        <dbReference type="Google" id="ProtNLM"/>
    </source>
</evidence>
<reference evidence="1" key="1">
    <citation type="journal article" date="2012" name="Vet. Microbiol.">
        <title>Comparative genomic analyses of the Taylorellae.</title>
        <authorList>
            <person name="Hauser H."/>
            <person name="Richter D.C."/>
            <person name="van Tonder A."/>
            <person name="Clark L."/>
            <person name="Preston A."/>
        </authorList>
    </citation>
    <scope>NUCLEOTIDE SEQUENCE</scope>
    <source>
        <strain evidence="1">14/56</strain>
    </source>
</reference>
<dbReference type="EMBL" id="HE681423">
    <property type="protein sequence ID" value="CCG17616.1"/>
    <property type="molecule type" value="Genomic_DNA"/>
</dbReference>
<dbReference type="AlphaFoldDB" id="I7IY67"/>
<protein>
    <recommendedName>
        <fullName evidence="2">Methyltransferase</fullName>
    </recommendedName>
</protein>
<dbReference type="KEGG" id="teg:KUK_0300"/>